<keyword evidence="2" id="KW-0167">Capsid protein</keyword>
<dbReference type="EMBL" id="LC553706">
    <property type="protein sequence ID" value="BCH36650.1"/>
    <property type="molecule type" value="Genomic_RNA"/>
</dbReference>
<reference evidence="2 3" key="1">
    <citation type="submission" date="2020-06" db="EMBL/GenBank/DDBJ databases">
        <title>Discovery of novel viral sequences from mycovirus by FLDS-based high quality screening.</title>
        <authorList>
            <person name="Urayama S."/>
            <person name="Yaguchi T."/>
            <person name="Hagiwara D."/>
            <person name="Chiba Y."/>
        </authorList>
    </citation>
    <scope>NUCLEOTIDE SEQUENCE [LARGE SCALE GENOMIC DNA]</scope>
    <source>
        <strain evidence="2 3">J-YC</strain>
    </source>
</reference>
<dbReference type="InterPro" id="IPR008871">
    <property type="entry name" value="Totivirus_coat"/>
</dbReference>
<feature type="region of interest" description="Disordered" evidence="1">
    <location>
        <begin position="693"/>
        <end position="776"/>
    </location>
</feature>
<dbReference type="GO" id="GO:0019028">
    <property type="term" value="C:viral capsid"/>
    <property type="evidence" value="ECO:0007669"/>
    <property type="project" value="UniProtKB-KW"/>
</dbReference>
<feature type="compositionally biased region" description="Low complexity" evidence="1">
    <location>
        <begin position="763"/>
        <end position="776"/>
    </location>
</feature>
<keyword evidence="2" id="KW-0946">Virion</keyword>
<name>A0A7M3W2M9_9VIRU</name>
<proteinExistence type="predicted"/>
<feature type="region of interest" description="Disordered" evidence="1">
    <location>
        <begin position="644"/>
        <end position="677"/>
    </location>
</feature>
<dbReference type="Proteomes" id="UP001242762">
    <property type="component" value="Segment"/>
</dbReference>
<evidence type="ECO:0000313" key="2">
    <source>
        <dbReference type="EMBL" id="BCH36650.1"/>
    </source>
</evidence>
<evidence type="ECO:0000313" key="3">
    <source>
        <dbReference type="Proteomes" id="UP001242762"/>
    </source>
</evidence>
<organism evidence="2 3">
    <name type="scientific">Aspergillus lentulus totivirus 1</name>
    <dbReference type="NCBI Taxonomy" id="2747491"/>
    <lineage>
        <taxon>Viruses</taxon>
        <taxon>Riboviria</taxon>
        <taxon>Orthornavirae</taxon>
        <taxon>Duplornaviricota</taxon>
        <taxon>Chrymotiviricetes</taxon>
        <taxon>Ghabrivirales</taxon>
        <taxon>Alphatotivirineae</taxon>
        <taxon>Pseudototiviridae</taxon>
        <taxon>Victorivirus</taxon>
        <taxon>Victorivirus nijyuhachi</taxon>
    </lineage>
</organism>
<sequence length="776" mass="80029">MAQTQGFQTRAVSPLTGTLADPVGGTIVDNNTYRRYRAGVYMLVPDHGTPAAKARSIFYEVGRHYGRARDLLAPHPAASIPIDCSVDINPSEASSFEGLARRYSNFSPQWLKMDLCGMVERLAKGVTAYSIFGGIDTGTLRGGQPVRVVALGTLDSPQTASINSVFIPRTVDTVGNDHVFAVLVSAANGEGAAVTTDVVRLDANTNQPIVPAVAGAAFATACVEALRVLGANMEASGAGDLFAYALTRGVHAGVSVVSHTDEGGFMRNLLRHDRFRTPYGGVNQGLRHYPALPALASTAASSIAAWVDAIALKTAAAVGHCDPLVPGEGGWYPTVFTSRDGELLPPGSDEEEPTDADARAIGRQIAADLGRFAPLYIRALTRLFGMATNSGVAESHFCTVGARALDQEGAAVDRHLRHKTVAPYFWIEPTSLIESDAFGTLAESEGYGAKVTPGGQASYPCFERFKLLATGSSASYATVAFKMRTARTSAIVSAFAAAPAPLADVRLYQFDTASIALPGDQGPTAGTVAAKHAAADPVSSYLWTRGQSCFPAPAEFLNIQGTYGARLKLLDFSDDPFDGTVSEMSNANDLAHSEVVFRVSTPAGLESGPSNAADRQAKRARSRAAVALAQAIVRSRATGLAVSPTMEVSDVPPSLDDGPAGRQFADTEPTGLGLDPGTTTVVGVGAGLDVGRSVRGAPLPPTALHDAQKAPRLPPQGPGGPAPAPGPQPGPVAAPGAGGPPPLPPANAGPLNPDPLPAPPANLPEAAGAAPAAPAQ</sequence>
<keyword evidence="3" id="KW-1185">Reference proteome</keyword>
<evidence type="ECO:0000256" key="1">
    <source>
        <dbReference type="SAM" id="MobiDB-lite"/>
    </source>
</evidence>
<feature type="compositionally biased region" description="Pro residues" evidence="1">
    <location>
        <begin position="712"/>
        <end position="762"/>
    </location>
</feature>
<dbReference type="Pfam" id="PF05518">
    <property type="entry name" value="Totivirus_coat"/>
    <property type="match status" value="1"/>
</dbReference>
<protein>
    <submittedName>
        <fullName evidence="2">Coat protein</fullName>
    </submittedName>
</protein>
<accession>A0A7M3W2M9</accession>